<keyword evidence="2" id="KW-1185">Reference proteome</keyword>
<gene>
    <name evidence="1" type="ORF">RR46_09617</name>
</gene>
<reference evidence="1 2" key="1">
    <citation type="journal article" date="2015" name="Nat. Commun.">
        <title>Outbred genome sequencing and CRISPR/Cas9 gene editing in butterflies.</title>
        <authorList>
            <person name="Li X."/>
            <person name="Fan D."/>
            <person name="Zhang W."/>
            <person name="Liu G."/>
            <person name="Zhang L."/>
            <person name="Zhao L."/>
            <person name="Fang X."/>
            <person name="Chen L."/>
            <person name="Dong Y."/>
            <person name="Chen Y."/>
            <person name="Ding Y."/>
            <person name="Zhao R."/>
            <person name="Feng M."/>
            <person name="Zhu Y."/>
            <person name="Feng Y."/>
            <person name="Jiang X."/>
            <person name="Zhu D."/>
            <person name="Xiang H."/>
            <person name="Feng X."/>
            <person name="Li S."/>
            <person name="Wang J."/>
            <person name="Zhang G."/>
            <person name="Kronforst M.R."/>
            <person name="Wang W."/>
        </authorList>
    </citation>
    <scope>NUCLEOTIDE SEQUENCE [LARGE SCALE GENOMIC DNA]</scope>
    <source>
        <strain evidence="1">Ya'a_city_454_Px</strain>
        <tissue evidence="1">Whole body</tissue>
    </source>
</reference>
<organism evidence="1 2">
    <name type="scientific">Papilio xuthus</name>
    <name type="common">Asian swallowtail butterfly</name>
    <dbReference type="NCBI Taxonomy" id="66420"/>
    <lineage>
        <taxon>Eukaryota</taxon>
        <taxon>Metazoa</taxon>
        <taxon>Ecdysozoa</taxon>
        <taxon>Arthropoda</taxon>
        <taxon>Hexapoda</taxon>
        <taxon>Insecta</taxon>
        <taxon>Pterygota</taxon>
        <taxon>Neoptera</taxon>
        <taxon>Endopterygota</taxon>
        <taxon>Lepidoptera</taxon>
        <taxon>Glossata</taxon>
        <taxon>Ditrysia</taxon>
        <taxon>Papilionoidea</taxon>
        <taxon>Papilionidae</taxon>
        <taxon>Papilioninae</taxon>
        <taxon>Papilio</taxon>
    </lineage>
</organism>
<protein>
    <submittedName>
        <fullName evidence="1">Uncharacterized protein</fullName>
    </submittedName>
</protein>
<evidence type="ECO:0000313" key="2">
    <source>
        <dbReference type="Proteomes" id="UP000053268"/>
    </source>
</evidence>
<evidence type="ECO:0000313" key="1">
    <source>
        <dbReference type="EMBL" id="KPI98401.1"/>
    </source>
</evidence>
<name>A0A194PYJ2_PAPXU</name>
<accession>A0A194PYJ2</accession>
<dbReference type="EMBL" id="KQ459585">
    <property type="protein sequence ID" value="KPI98401.1"/>
    <property type="molecule type" value="Genomic_DNA"/>
</dbReference>
<proteinExistence type="predicted"/>
<dbReference type="Proteomes" id="UP000053268">
    <property type="component" value="Unassembled WGS sequence"/>
</dbReference>
<dbReference type="AlphaFoldDB" id="A0A194PYJ2"/>
<sequence>MTENKIFQKKPNDVTSSFSQAYKIYKTSSDEFKPSKGKCKKDKASRLVVSKELTNAQQTVSDMNESEYHSRVDTNRRCKRKRRPAKKFGCPNLEEKKFEFYNGDLICTPAIKQDKKQFNQDKRINNKMQQINRTRKRGEIVRPGDLWTILRSMNKFPYITSPRLSEDSIETIKRKGNYTKNQKETGLIETCTTEEFSYISSYDIKSKSQSICSKPSSFDRVTIVNRKGDLNFKELTKLPVANVRSSRISKKNPIKNRCNKQKVNKKNIQPDISGTENKTETSLICQQSGLFRHPYSGQRPNEIQDGYIELIDNTNSEDETLPDKKLDYVQNDTSMEDNKYQESKVFLSSISSKGGFKNFSDVKIYDKNKNPLDNKGNCFMKESRCYSKQVLNNQRNYGFPKLTQTEIKRRLVNLKYPIVILGKDELSSTFRIVDYDPPQFNGLDQKVWPYMKEWIADSKGNRIDSKGKVLENQIKNSLSPKHQNVPARKDCHNEMSNLKSVNNFVGNRMHSPVSKKRESKTSFQLKEDITHQTNKPTPQKKKVLNQFKDKMIDLIYNKPQRNLVNKNVNFNRTSILRPMKHNMESKINLEPVKGVEYKELCENISHFNKPQPNKYSWSKAKWASDFIDNIIKKIKKGMYYTQHDIDRENITSGTEIVIPVPKVETILEDENINQEVFTNDTDSSTIPGFDDNHNVMPLKVDVKMITSTLVSVHHSLTNVMLQFDICIPSVSESSLNSTLPSFSSVITPENQSMLYKYQDRIPNGMLPAKLCSILPKFISQIMKDKAFTDLPNSPFNIEPNTKQIIPRIIFYPIMQFGSELQSLVTGKFSIKERSIKNVKISPISSSLDWCQENTLIKKIETKRLVNFSPTLRKYMKFHFEKISDKTNDQRLVIKPIMNTCTAMVPYSSPLTTIRDALGLNDLEKLISGINNFMIRVSQWNKKFFSSHNCRIDISDDLQRKFDSMPKFSMTLSIRDLPYKRTKDVDSTIETRISKYDKCGHEIAKKCVKKTFVKLHKKCKSLTSMSKESCSTSLNKITNLDEFFHALGCYKPLSKVLMGHSDIAIMSSITEMRNWIKEITQAQALLILLLSNKKETRNLKRFRPMILQGIAVNRITTAAELDMEIEVIEKENLCISQASDYQKPFDDSSEKLLKSLLGKRKKLNPSYLRVMARYVGLGLLKHRSC</sequence>